<dbReference type="Proteomes" id="UP000887579">
    <property type="component" value="Unplaced"/>
</dbReference>
<name>A0AC34GIN5_9BILA</name>
<dbReference type="WBParaSite" id="ES5_v2.g29452.t1">
    <property type="protein sequence ID" value="ES5_v2.g29452.t1"/>
    <property type="gene ID" value="ES5_v2.g29452"/>
</dbReference>
<accession>A0AC34GIN5</accession>
<evidence type="ECO:0000313" key="2">
    <source>
        <dbReference type="WBParaSite" id="ES5_v2.g29452.t1"/>
    </source>
</evidence>
<proteinExistence type="predicted"/>
<reference evidence="2" key="1">
    <citation type="submission" date="2022-11" db="UniProtKB">
        <authorList>
            <consortium name="WormBaseParasite"/>
        </authorList>
    </citation>
    <scope>IDENTIFICATION</scope>
</reference>
<evidence type="ECO:0000313" key="1">
    <source>
        <dbReference type="Proteomes" id="UP000887579"/>
    </source>
</evidence>
<protein>
    <submittedName>
        <fullName evidence="2">Uncharacterized protein</fullName>
    </submittedName>
</protein>
<sequence length="106" mass="12078">MRMLALLTDIFVVYYAKDLKLTEDKTDSDEEDEMNDLSKIKLKPMQGQTDPFIKHEKTHKRIPSGGISTKISHKMDAEDDFQQHRPSLASNLFANELSQTTTPSPP</sequence>
<organism evidence="1 2">
    <name type="scientific">Panagrolaimus sp. ES5</name>
    <dbReference type="NCBI Taxonomy" id="591445"/>
    <lineage>
        <taxon>Eukaryota</taxon>
        <taxon>Metazoa</taxon>
        <taxon>Ecdysozoa</taxon>
        <taxon>Nematoda</taxon>
        <taxon>Chromadorea</taxon>
        <taxon>Rhabditida</taxon>
        <taxon>Tylenchina</taxon>
        <taxon>Panagrolaimomorpha</taxon>
        <taxon>Panagrolaimoidea</taxon>
        <taxon>Panagrolaimidae</taxon>
        <taxon>Panagrolaimus</taxon>
    </lineage>
</organism>